<feature type="domain" description="HTH cro/C1-type" evidence="1">
    <location>
        <begin position="41"/>
        <end position="91"/>
    </location>
</feature>
<accession>A0A210PB70</accession>
<gene>
    <name evidence="2" type="ORF">LKACC12383_00895</name>
</gene>
<dbReference type="GO" id="GO:0003677">
    <property type="term" value="F:DNA binding"/>
    <property type="evidence" value="ECO:0007669"/>
    <property type="project" value="InterPro"/>
</dbReference>
<dbReference type="InterPro" id="IPR010982">
    <property type="entry name" value="Lambda_DNA-bd_dom_sf"/>
</dbReference>
<evidence type="ECO:0000313" key="2">
    <source>
        <dbReference type="EMBL" id="OWF33755.1"/>
    </source>
</evidence>
<name>A0A210PB70_9LACO</name>
<dbReference type="SUPFAM" id="SSF47413">
    <property type="entry name" value="lambda repressor-like DNA-binding domains"/>
    <property type="match status" value="1"/>
</dbReference>
<dbReference type="AlphaFoldDB" id="A0A210PB70"/>
<organism evidence="2 3">
    <name type="scientific">Companilactobacillus kimchii</name>
    <dbReference type="NCBI Taxonomy" id="2801452"/>
    <lineage>
        <taxon>Bacteria</taxon>
        <taxon>Bacillati</taxon>
        <taxon>Bacillota</taxon>
        <taxon>Bacilli</taxon>
        <taxon>Lactobacillales</taxon>
        <taxon>Lactobacillaceae</taxon>
        <taxon>Companilactobacillus</taxon>
    </lineage>
</organism>
<dbReference type="InterPro" id="IPR001387">
    <property type="entry name" value="Cro/C1-type_HTH"/>
</dbReference>
<sequence>MKFNFNEEFLKRYREDSNYKNFEEINNSEENYLGDEFLSFRIQKGLEQEDVANRLNMNVKDYIKIESGSGKLNIDTLKEYLNELRDAPSDNSLEILNMSFDTSTEKLNINFGILTTSTNPEDLTSKKLDMWKFRNITLYSNEDKRRQETLVHIIKRKSDDFLIKENSFMEASV</sequence>
<evidence type="ECO:0000259" key="1">
    <source>
        <dbReference type="PROSITE" id="PS50943"/>
    </source>
</evidence>
<dbReference type="EMBL" id="MXAL01000003">
    <property type="protein sequence ID" value="OWF33755.1"/>
    <property type="molecule type" value="Genomic_DNA"/>
</dbReference>
<dbReference type="Proteomes" id="UP000196649">
    <property type="component" value="Unassembled WGS sequence"/>
</dbReference>
<evidence type="ECO:0000313" key="3">
    <source>
        <dbReference type="Proteomes" id="UP000196649"/>
    </source>
</evidence>
<dbReference type="PROSITE" id="PS50943">
    <property type="entry name" value="HTH_CROC1"/>
    <property type="match status" value="1"/>
</dbReference>
<proteinExistence type="predicted"/>
<reference evidence="2 3" key="1">
    <citation type="submission" date="2017-03" db="EMBL/GenBank/DDBJ databases">
        <title>Genome sequence of Lactobacillus kimchii KACC 12383.</title>
        <authorList>
            <person name="Chun J."/>
        </authorList>
    </citation>
    <scope>NUCLEOTIDE SEQUENCE [LARGE SCALE GENOMIC DNA]</scope>
    <source>
        <strain evidence="2 3">KACC 12383</strain>
    </source>
</reference>
<comment type="caution">
    <text evidence="2">The sequence shown here is derived from an EMBL/GenBank/DDBJ whole genome shotgun (WGS) entry which is preliminary data.</text>
</comment>
<dbReference type="RefSeq" id="WP_054643827.1">
    <property type="nucleotide sequence ID" value="NZ_LNUB01000029.1"/>
</dbReference>
<dbReference type="CDD" id="cd00093">
    <property type="entry name" value="HTH_XRE"/>
    <property type="match status" value="1"/>
</dbReference>
<protein>
    <recommendedName>
        <fullName evidence="1">HTH cro/C1-type domain-containing protein</fullName>
    </recommendedName>
</protein>
<dbReference type="Gene3D" id="1.10.260.40">
    <property type="entry name" value="lambda repressor-like DNA-binding domains"/>
    <property type="match status" value="1"/>
</dbReference>